<dbReference type="InterPro" id="IPR056822">
    <property type="entry name" value="TEN_NHL"/>
</dbReference>
<dbReference type="EMBL" id="SRHE01000175">
    <property type="protein sequence ID" value="TWW09800.1"/>
    <property type="molecule type" value="Genomic_DNA"/>
</dbReference>
<accession>A0A5C6M4T3</accession>
<reference evidence="4 5" key="2">
    <citation type="submission" date="2019-08" db="EMBL/GenBank/DDBJ databases">
        <authorList>
            <person name="Henke P."/>
        </authorList>
    </citation>
    <scope>NUCLEOTIDE SEQUENCE [LARGE SCALE GENOMIC DNA]</scope>
    <source>
        <strain evidence="4">Phe10_nw2017</strain>
    </source>
</reference>
<feature type="domain" description="Teneurin NHL" evidence="3">
    <location>
        <begin position="269"/>
        <end position="325"/>
    </location>
</feature>
<sequence>MCVRRVRVWVSCVVWYCGIGVVVADEPAAVVKTVAGTGQRGPYVASSEEALQTAVNEPFGLSMREPGVLYVCEVGGHVIRRVELSTGKTVVVAGTGVKGYSGDGGAATAAELNEPYEVRFDRDGSMLFVEMQNHVVRRVDAATGIISTVAGTGVAGFSGDGGPATAAQLRQPHSIALDGAGTLYICDIGNHRVRAVDLRTGMMRTFAGTGERRATPDGAPITGTPLNGPRALDYDGRGSLYLSLREGNALYRMDLQKGMLQHLAGTGKSGYAGDGGPAREALLSGPKGVAVGPDGNVYFADTESHTVRVYLPSEGVVRTVVGDGQKGDGPDGAPGQCRMDRLHGVYVSPDGVLYIGDSNNHRVRALRLASGGVR</sequence>
<reference evidence="4 5" key="1">
    <citation type="submission" date="2019-08" db="EMBL/GenBank/DDBJ databases">
        <title>100 year-old enigma solved: identification of Planctomyces bekefii, the type genus and species of the phylum Planctomycetes.</title>
        <authorList>
            <person name="Svetlana D.N."/>
            <person name="Overmann J."/>
        </authorList>
    </citation>
    <scope>NUCLEOTIDE SEQUENCE [LARGE SCALE GENOMIC DNA]</scope>
    <source>
        <strain evidence="4">Phe10_nw2017</strain>
    </source>
</reference>
<comment type="caution">
    <text evidence="4">The sequence shown here is derived from an EMBL/GenBank/DDBJ whole genome shotgun (WGS) entry which is preliminary data.</text>
</comment>
<dbReference type="PANTHER" id="PTHR46388">
    <property type="entry name" value="NHL REPEAT-CONTAINING PROTEIN 2"/>
    <property type="match status" value="1"/>
</dbReference>
<evidence type="ECO:0000259" key="3">
    <source>
        <dbReference type="Pfam" id="PF25021"/>
    </source>
</evidence>
<protein>
    <recommendedName>
        <fullName evidence="3">Teneurin NHL domain-containing protein</fullName>
    </recommendedName>
</protein>
<keyword evidence="2" id="KW-0732">Signal</keyword>
<proteinExistence type="predicted"/>
<dbReference type="Gene3D" id="2.120.10.30">
    <property type="entry name" value="TolB, C-terminal domain"/>
    <property type="match status" value="3"/>
</dbReference>
<keyword evidence="1" id="KW-0677">Repeat</keyword>
<dbReference type="Pfam" id="PF01436">
    <property type="entry name" value="NHL"/>
    <property type="match status" value="2"/>
</dbReference>
<evidence type="ECO:0000313" key="4">
    <source>
        <dbReference type="EMBL" id="TWW09800.1"/>
    </source>
</evidence>
<feature type="chain" id="PRO_5023010458" description="Teneurin NHL domain-containing protein" evidence="2">
    <location>
        <begin position="25"/>
        <end position="374"/>
    </location>
</feature>
<evidence type="ECO:0000256" key="1">
    <source>
        <dbReference type="ARBA" id="ARBA00022737"/>
    </source>
</evidence>
<evidence type="ECO:0000256" key="2">
    <source>
        <dbReference type="SAM" id="SignalP"/>
    </source>
</evidence>
<dbReference type="InterPro" id="IPR001258">
    <property type="entry name" value="NHL_repeat"/>
</dbReference>
<gene>
    <name evidence="4" type="ORF">E3A20_10690</name>
</gene>
<dbReference type="InterPro" id="IPR011042">
    <property type="entry name" value="6-blade_b-propeller_TolB-like"/>
</dbReference>
<organism evidence="4 5">
    <name type="scientific">Planctomyces bekefii</name>
    <dbReference type="NCBI Taxonomy" id="1653850"/>
    <lineage>
        <taxon>Bacteria</taxon>
        <taxon>Pseudomonadati</taxon>
        <taxon>Planctomycetota</taxon>
        <taxon>Planctomycetia</taxon>
        <taxon>Planctomycetales</taxon>
        <taxon>Planctomycetaceae</taxon>
        <taxon>Planctomyces</taxon>
    </lineage>
</organism>
<dbReference type="AlphaFoldDB" id="A0A5C6M4T3"/>
<name>A0A5C6M4T3_9PLAN</name>
<feature type="signal peptide" evidence="2">
    <location>
        <begin position="1"/>
        <end position="24"/>
    </location>
</feature>
<dbReference type="PANTHER" id="PTHR46388:SF2">
    <property type="entry name" value="NHL REPEAT-CONTAINING PROTEIN 2"/>
    <property type="match status" value="1"/>
</dbReference>
<keyword evidence="5" id="KW-1185">Reference proteome</keyword>
<dbReference type="Proteomes" id="UP000321083">
    <property type="component" value="Unassembled WGS sequence"/>
</dbReference>
<evidence type="ECO:0000313" key="5">
    <source>
        <dbReference type="Proteomes" id="UP000321083"/>
    </source>
</evidence>
<dbReference type="Pfam" id="PF25021">
    <property type="entry name" value="TEN_NHL"/>
    <property type="match status" value="1"/>
</dbReference>
<dbReference type="SUPFAM" id="SSF101898">
    <property type="entry name" value="NHL repeat"/>
    <property type="match status" value="1"/>
</dbReference>